<dbReference type="OrthoDB" id="72788at2759"/>
<accession>A0A194WWJ9</accession>
<name>A0A194WWJ9_MOLSC</name>
<keyword evidence="3" id="KW-0288">FMN</keyword>
<comment type="cofactor">
    <cofactor evidence="1">
        <name>FMN</name>
        <dbReference type="ChEBI" id="CHEBI:58210"/>
    </cofactor>
</comment>
<dbReference type="EMBL" id="KQ947424">
    <property type="protein sequence ID" value="KUJ12348.1"/>
    <property type="molecule type" value="Genomic_DNA"/>
</dbReference>
<dbReference type="GO" id="GO:0010181">
    <property type="term" value="F:FMN binding"/>
    <property type="evidence" value="ECO:0007669"/>
    <property type="project" value="InterPro"/>
</dbReference>
<organism evidence="8 9">
    <name type="scientific">Mollisia scopiformis</name>
    <name type="common">Conifer needle endophyte fungus</name>
    <name type="synonym">Phialocephala scopiformis</name>
    <dbReference type="NCBI Taxonomy" id="149040"/>
    <lineage>
        <taxon>Eukaryota</taxon>
        <taxon>Fungi</taxon>
        <taxon>Dikarya</taxon>
        <taxon>Ascomycota</taxon>
        <taxon>Pezizomycotina</taxon>
        <taxon>Leotiomycetes</taxon>
        <taxon>Helotiales</taxon>
        <taxon>Mollisiaceae</taxon>
        <taxon>Mollisia</taxon>
    </lineage>
</organism>
<evidence type="ECO:0000313" key="9">
    <source>
        <dbReference type="Proteomes" id="UP000070700"/>
    </source>
</evidence>
<evidence type="ECO:0000256" key="5">
    <source>
        <dbReference type="ARBA" id="ARBA00023002"/>
    </source>
</evidence>
<dbReference type="InterPro" id="IPR044152">
    <property type="entry name" value="YqjM-like"/>
</dbReference>
<feature type="region of interest" description="Disordered" evidence="6">
    <location>
        <begin position="1"/>
        <end position="47"/>
    </location>
</feature>
<reference evidence="8 9" key="1">
    <citation type="submission" date="2015-10" db="EMBL/GenBank/DDBJ databases">
        <title>Full genome of DAOMC 229536 Phialocephala scopiformis, a fungal endophyte of spruce producing the potent anti-insectan compound rugulosin.</title>
        <authorList>
            <consortium name="DOE Joint Genome Institute"/>
            <person name="Walker A.K."/>
            <person name="Frasz S.L."/>
            <person name="Seifert K.A."/>
            <person name="Miller J.D."/>
            <person name="Mondo S.J."/>
            <person name="Labutti K."/>
            <person name="Lipzen A."/>
            <person name="Dockter R."/>
            <person name="Kennedy M."/>
            <person name="Grigoriev I.V."/>
            <person name="Spatafora J.W."/>
        </authorList>
    </citation>
    <scope>NUCLEOTIDE SEQUENCE [LARGE SCALE GENOMIC DNA]</scope>
    <source>
        <strain evidence="8 9">CBS 120377</strain>
    </source>
</reference>
<feature type="compositionally biased region" description="Polar residues" evidence="6">
    <location>
        <begin position="31"/>
        <end position="46"/>
    </location>
</feature>
<dbReference type="CDD" id="cd02932">
    <property type="entry name" value="OYE_YqiM_FMN"/>
    <property type="match status" value="1"/>
</dbReference>
<evidence type="ECO:0000256" key="1">
    <source>
        <dbReference type="ARBA" id="ARBA00001917"/>
    </source>
</evidence>
<evidence type="ECO:0000256" key="3">
    <source>
        <dbReference type="ARBA" id="ARBA00022643"/>
    </source>
</evidence>
<evidence type="ECO:0000259" key="7">
    <source>
        <dbReference type="Pfam" id="PF00724"/>
    </source>
</evidence>
<dbReference type="RefSeq" id="XP_018066703.1">
    <property type="nucleotide sequence ID" value="XM_018211016.1"/>
</dbReference>
<gene>
    <name evidence="8" type="ORF">LY89DRAFT_623503</name>
</gene>
<evidence type="ECO:0000313" key="8">
    <source>
        <dbReference type="EMBL" id="KUJ12348.1"/>
    </source>
</evidence>
<sequence length="433" mass="46564">MSTHHAVPAKHGQTESKSLPNKAAPGISYFTPAQTPPSGTALSPQPSGAPIPKLFAPLKIRDLTLQNRIFLSPLCQYSAQNGHLTPWHLSHLGGIISRGPGLAIIEATAVVPEGRITPEDSGIWLDSHVDAPFGLKTVVEFAHSQNQKIAIQLAHAGRKASTVAPWLSAGAVAGEDVNGWPKNVKAPSAVPYNEDHATPIEMSERDIEDVKKAWGEAVKRAVRAGFDVIEIHNAHGYLLHEFLSPVSNKRTDRYGGSFENRVRLTLEIVEVTRKAMPEGMPLFLRLSADDWLTHDGFEGESWTVEDSASLAPLLVERGVDLLDVSSGGAHPAQKIVGGPGYQAPFSKKIKKAVGDKMLVTAVGSIKGGKQAEAILTGKGKEEDARGEQELDAIVVGRMFQKNPGLVWTWAEDLECQINVANQIRWGFGGRAGG</sequence>
<protein>
    <submittedName>
        <fullName evidence="8">FMN-linked oxidoreductase</fullName>
    </submittedName>
</protein>
<dbReference type="STRING" id="149040.A0A194WWJ9"/>
<keyword evidence="9" id="KW-1185">Reference proteome</keyword>
<dbReference type="Proteomes" id="UP000070700">
    <property type="component" value="Unassembled WGS sequence"/>
</dbReference>
<feature type="non-terminal residue" evidence="8">
    <location>
        <position position="433"/>
    </location>
</feature>
<dbReference type="AlphaFoldDB" id="A0A194WWJ9"/>
<evidence type="ECO:0000256" key="6">
    <source>
        <dbReference type="SAM" id="MobiDB-lite"/>
    </source>
</evidence>
<dbReference type="Gene3D" id="3.20.20.70">
    <property type="entry name" value="Aldolase class I"/>
    <property type="match status" value="1"/>
</dbReference>
<keyword evidence="4" id="KW-0521">NADP</keyword>
<evidence type="ECO:0000256" key="2">
    <source>
        <dbReference type="ARBA" id="ARBA00022630"/>
    </source>
</evidence>
<dbReference type="InterPro" id="IPR013785">
    <property type="entry name" value="Aldolase_TIM"/>
</dbReference>
<keyword evidence="2" id="KW-0285">Flavoprotein</keyword>
<dbReference type="GeneID" id="28820742"/>
<dbReference type="SUPFAM" id="SSF51395">
    <property type="entry name" value="FMN-linked oxidoreductases"/>
    <property type="match status" value="1"/>
</dbReference>
<proteinExistence type="predicted"/>
<dbReference type="PANTHER" id="PTHR43303:SF4">
    <property type="entry name" value="NADPH DEHYDROGENASE C23G7.10C-RELATED"/>
    <property type="match status" value="1"/>
</dbReference>
<evidence type="ECO:0000256" key="4">
    <source>
        <dbReference type="ARBA" id="ARBA00022857"/>
    </source>
</evidence>
<dbReference type="InParanoid" id="A0A194WWJ9"/>
<keyword evidence="5" id="KW-0560">Oxidoreductase</keyword>
<dbReference type="InterPro" id="IPR001155">
    <property type="entry name" value="OxRdtase_FMN_N"/>
</dbReference>
<dbReference type="KEGG" id="psco:LY89DRAFT_623503"/>
<dbReference type="PANTHER" id="PTHR43303">
    <property type="entry name" value="NADPH DEHYDROGENASE C23G7.10C-RELATED"/>
    <property type="match status" value="1"/>
</dbReference>
<dbReference type="GO" id="GO:0050661">
    <property type="term" value="F:NADP binding"/>
    <property type="evidence" value="ECO:0007669"/>
    <property type="project" value="InterPro"/>
</dbReference>
<feature type="domain" description="NADH:flavin oxidoreductase/NADH oxidase N-terminal" evidence="7">
    <location>
        <begin position="53"/>
        <end position="413"/>
    </location>
</feature>
<dbReference type="Pfam" id="PF00724">
    <property type="entry name" value="Oxidored_FMN"/>
    <property type="match status" value="1"/>
</dbReference>
<dbReference type="GO" id="GO:0003959">
    <property type="term" value="F:NADPH dehydrogenase activity"/>
    <property type="evidence" value="ECO:0007669"/>
    <property type="project" value="InterPro"/>
</dbReference>